<dbReference type="EMBL" id="JBHSGO010000005">
    <property type="protein sequence ID" value="MFC4665083.1"/>
    <property type="molecule type" value="Genomic_DNA"/>
</dbReference>
<comment type="caution">
    <text evidence="2">The sequence shown here is derived from an EMBL/GenBank/DDBJ whole genome shotgun (WGS) entry which is preliminary data.</text>
</comment>
<dbReference type="InterPro" id="IPR016181">
    <property type="entry name" value="Acyl_CoA_acyltransferase"/>
</dbReference>
<dbReference type="Pfam" id="PF00583">
    <property type="entry name" value="Acetyltransf_1"/>
    <property type="match status" value="1"/>
</dbReference>
<keyword evidence="2" id="KW-0808">Transferase</keyword>
<protein>
    <submittedName>
        <fullName evidence="2">GNAT family N-acetyltransferase</fullName>
        <ecNumber evidence="2">2.3.1.-</ecNumber>
    </submittedName>
</protein>
<evidence type="ECO:0000313" key="2">
    <source>
        <dbReference type="EMBL" id="MFC4665083.1"/>
    </source>
</evidence>
<proteinExistence type="predicted"/>
<dbReference type="PANTHER" id="PTHR41368:SF1">
    <property type="entry name" value="PROTEIN YGHO"/>
    <property type="match status" value="1"/>
</dbReference>
<dbReference type="InterPro" id="IPR039968">
    <property type="entry name" value="BcerS-like"/>
</dbReference>
<feature type="domain" description="N-acetyltransferase" evidence="1">
    <location>
        <begin position="245"/>
        <end position="342"/>
    </location>
</feature>
<dbReference type="Gene3D" id="3.40.630.30">
    <property type="match status" value="1"/>
</dbReference>
<dbReference type="PANTHER" id="PTHR41368">
    <property type="entry name" value="PROTEIN YGHO"/>
    <property type="match status" value="1"/>
</dbReference>
<evidence type="ECO:0000259" key="1">
    <source>
        <dbReference type="Pfam" id="PF00583"/>
    </source>
</evidence>
<dbReference type="Proteomes" id="UP001596020">
    <property type="component" value="Unassembled WGS sequence"/>
</dbReference>
<dbReference type="EC" id="2.3.1.-" evidence="2"/>
<sequence>MSVEIRQVTTKSDLKKFVTFNLELYKGNPYHVPGLIDDEIMTLSEDKNPAFEFCESVYFLAYKDDKIVGRIAGIINHKANDIWNQKHARFGFLDFINDNEVVNKLFAAVENWAKEKGMDMLHGPMGFSDMDHEGLLIEGFDQVGTMATIYNYAYYPRQLERLGFVKDQDWKEYKIYVPEEIPEKHLRISKIVREKYGLKTLKFKSREEIMKYRHQIFDTINKAYAHLYGYSELSEAQIEYYSKIYLPMLRLEFVTAIVKEQDDEVVGIAITLPNLSRALQKAKGSLWPFGFIHLLRGLRCKSKIIDLYLVGVLPEYQNKGINALLFDDLIPIFKKNGIVYAESNPELETNMAVQLQWNYFERKHHKTRRAYIKRID</sequence>
<keyword evidence="3" id="KW-1185">Reference proteome</keyword>
<name>A0ABV9K516_9PORP</name>
<accession>A0ABV9K516</accession>
<dbReference type="InterPro" id="IPR000182">
    <property type="entry name" value="GNAT_dom"/>
</dbReference>
<organism evidence="2 3">
    <name type="scientific">Falsiporphyromonas endometrii</name>
    <dbReference type="NCBI Taxonomy" id="1387297"/>
    <lineage>
        <taxon>Bacteria</taxon>
        <taxon>Pseudomonadati</taxon>
        <taxon>Bacteroidota</taxon>
        <taxon>Bacteroidia</taxon>
        <taxon>Bacteroidales</taxon>
        <taxon>Porphyromonadaceae</taxon>
        <taxon>Falsiporphyromonas</taxon>
    </lineage>
</organism>
<keyword evidence="2" id="KW-0012">Acyltransferase</keyword>
<dbReference type="RefSeq" id="WP_380076894.1">
    <property type="nucleotide sequence ID" value="NZ_JBHSGO010000005.1"/>
</dbReference>
<reference evidence="3" key="1">
    <citation type="journal article" date="2019" name="Int. J. Syst. Evol. Microbiol.">
        <title>The Global Catalogue of Microorganisms (GCM) 10K type strain sequencing project: providing services to taxonomists for standard genome sequencing and annotation.</title>
        <authorList>
            <consortium name="The Broad Institute Genomics Platform"/>
            <consortium name="The Broad Institute Genome Sequencing Center for Infectious Disease"/>
            <person name="Wu L."/>
            <person name="Ma J."/>
        </authorList>
    </citation>
    <scope>NUCLEOTIDE SEQUENCE [LARGE SCALE GENOMIC DNA]</scope>
    <source>
        <strain evidence="3">CGMCC 4.7357</strain>
    </source>
</reference>
<gene>
    <name evidence="2" type="ORF">ACFO3G_00330</name>
</gene>
<dbReference type="GO" id="GO:0016746">
    <property type="term" value="F:acyltransferase activity"/>
    <property type="evidence" value="ECO:0007669"/>
    <property type="project" value="UniProtKB-KW"/>
</dbReference>
<dbReference type="SUPFAM" id="SSF55729">
    <property type="entry name" value="Acyl-CoA N-acyltransferases (Nat)"/>
    <property type="match status" value="1"/>
</dbReference>
<evidence type="ECO:0000313" key="3">
    <source>
        <dbReference type="Proteomes" id="UP001596020"/>
    </source>
</evidence>